<accession>A0A1I5PEJ2</accession>
<keyword evidence="1" id="KW-0175">Coiled coil</keyword>
<protein>
    <recommendedName>
        <fullName evidence="4">DNA-packaging protein</fullName>
    </recommendedName>
</protein>
<evidence type="ECO:0000256" key="1">
    <source>
        <dbReference type="SAM" id="Coils"/>
    </source>
</evidence>
<organism evidence="2 3">
    <name type="scientific">Ectopseudomonas toyotomiensis</name>
    <dbReference type="NCBI Taxonomy" id="554344"/>
    <lineage>
        <taxon>Bacteria</taxon>
        <taxon>Pseudomonadati</taxon>
        <taxon>Pseudomonadota</taxon>
        <taxon>Gammaproteobacteria</taxon>
        <taxon>Pseudomonadales</taxon>
        <taxon>Pseudomonadaceae</taxon>
        <taxon>Ectopseudomonas</taxon>
    </lineage>
</organism>
<sequence>MKWLSFLRAALPFAIPVALAAAIYLLVGMLERSAYDAGHRAATTKGDLALMKLKTEHQEQELARARAAEASAKDAAKRLQDAQARNDKLAADLATQQRQHRKTTDYLSGEIARVNDLYRKALDAEPEPLPACVFTAGFVRVWDEATGARTPTALPAATDPERAAAQVAQARAADQLDSGISQNTLLAHHVRYAEQCKNTAAQLDALIDAVQEKH</sequence>
<reference evidence="3" key="1">
    <citation type="submission" date="2016-10" db="EMBL/GenBank/DDBJ databases">
        <authorList>
            <person name="Varghese N."/>
            <person name="Submissions S."/>
        </authorList>
    </citation>
    <scope>NUCLEOTIDE SEQUENCE [LARGE SCALE GENOMIC DNA]</scope>
    <source>
        <strain evidence="3">JCM 15604</strain>
    </source>
</reference>
<name>A0A1I5PEJ2_9GAMM</name>
<evidence type="ECO:0008006" key="4">
    <source>
        <dbReference type="Google" id="ProtNLM"/>
    </source>
</evidence>
<dbReference type="Proteomes" id="UP000182025">
    <property type="component" value="Unassembled WGS sequence"/>
</dbReference>
<dbReference type="EMBL" id="FOXK01000002">
    <property type="protein sequence ID" value="SFP31951.1"/>
    <property type="molecule type" value="Genomic_DNA"/>
</dbReference>
<dbReference type="RefSeq" id="WP_167363350.1">
    <property type="nucleotide sequence ID" value="NZ_FOXK01000002.1"/>
</dbReference>
<evidence type="ECO:0000313" key="3">
    <source>
        <dbReference type="Proteomes" id="UP000182025"/>
    </source>
</evidence>
<feature type="coiled-coil region" evidence="1">
    <location>
        <begin position="50"/>
        <end position="99"/>
    </location>
</feature>
<proteinExistence type="predicted"/>
<dbReference type="AlphaFoldDB" id="A0A1I5PEJ2"/>
<gene>
    <name evidence="2" type="ORF">SAMN05216177_102256</name>
</gene>
<keyword evidence="3" id="KW-1185">Reference proteome</keyword>
<evidence type="ECO:0000313" key="2">
    <source>
        <dbReference type="EMBL" id="SFP31951.1"/>
    </source>
</evidence>